<organism evidence="2 3">
    <name type="scientific">Ceratopteris richardii</name>
    <name type="common">Triangle waterfern</name>
    <dbReference type="NCBI Taxonomy" id="49495"/>
    <lineage>
        <taxon>Eukaryota</taxon>
        <taxon>Viridiplantae</taxon>
        <taxon>Streptophyta</taxon>
        <taxon>Embryophyta</taxon>
        <taxon>Tracheophyta</taxon>
        <taxon>Polypodiopsida</taxon>
        <taxon>Polypodiidae</taxon>
        <taxon>Polypodiales</taxon>
        <taxon>Pteridineae</taxon>
        <taxon>Pteridaceae</taxon>
        <taxon>Parkerioideae</taxon>
        <taxon>Ceratopteris</taxon>
    </lineage>
</organism>
<proteinExistence type="predicted"/>
<name>A0A8T2Q9T3_CERRI</name>
<reference evidence="2" key="1">
    <citation type="submission" date="2021-08" db="EMBL/GenBank/DDBJ databases">
        <title>WGS assembly of Ceratopteris richardii.</title>
        <authorList>
            <person name="Marchant D.B."/>
            <person name="Chen G."/>
            <person name="Jenkins J."/>
            <person name="Shu S."/>
            <person name="Leebens-Mack J."/>
            <person name="Grimwood J."/>
            <person name="Schmutz J."/>
            <person name="Soltis P."/>
            <person name="Soltis D."/>
            <person name="Chen Z.-H."/>
        </authorList>
    </citation>
    <scope>NUCLEOTIDE SEQUENCE</scope>
    <source>
        <strain evidence="2">Whitten #5841</strain>
        <tissue evidence="2">Leaf</tissue>
    </source>
</reference>
<evidence type="ECO:0000313" key="2">
    <source>
        <dbReference type="EMBL" id="KAH7280368.1"/>
    </source>
</evidence>
<evidence type="ECO:0000256" key="1">
    <source>
        <dbReference type="SAM" id="MobiDB-lite"/>
    </source>
</evidence>
<sequence length="127" mass="14643">MSGDRKQKERPAQTECSQRRQQKECHFLLFPSSLSIEYFFFGLHAFPVENHSGDRQNSHSGDSQIEHDRQNGLSLLNARKINPFLFFLDTRVLTSTIDSSDFPSIFVKPLFCGFPKASRPFFLSLNQ</sequence>
<accession>A0A8T2Q9T3</accession>
<evidence type="ECO:0000313" key="3">
    <source>
        <dbReference type="Proteomes" id="UP000825935"/>
    </source>
</evidence>
<dbReference type="EMBL" id="CM035442">
    <property type="protein sequence ID" value="KAH7280368.1"/>
    <property type="molecule type" value="Genomic_DNA"/>
</dbReference>
<comment type="caution">
    <text evidence="2">The sequence shown here is derived from an EMBL/GenBank/DDBJ whole genome shotgun (WGS) entry which is preliminary data.</text>
</comment>
<gene>
    <name evidence="2" type="ORF">KP509_37G063900</name>
</gene>
<protein>
    <submittedName>
        <fullName evidence="2">Uncharacterized protein</fullName>
    </submittedName>
</protein>
<feature type="region of interest" description="Disordered" evidence="1">
    <location>
        <begin position="1"/>
        <end position="22"/>
    </location>
</feature>
<dbReference type="AlphaFoldDB" id="A0A8T2Q9T3"/>
<keyword evidence="3" id="KW-1185">Reference proteome</keyword>
<dbReference type="Proteomes" id="UP000825935">
    <property type="component" value="Chromosome 37"/>
</dbReference>